<dbReference type="AlphaFoldDB" id="A0A6G1HLD4"/>
<dbReference type="GO" id="GO:0043386">
    <property type="term" value="P:mycotoxin biosynthetic process"/>
    <property type="evidence" value="ECO:0007669"/>
    <property type="project" value="InterPro"/>
</dbReference>
<dbReference type="PANTHER" id="PTHR33365">
    <property type="entry name" value="YALI0B05434P"/>
    <property type="match status" value="1"/>
</dbReference>
<dbReference type="OrthoDB" id="3687641at2759"/>
<evidence type="ECO:0008006" key="6">
    <source>
        <dbReference type="Google" id="ProtNLM"/>
    </source>
</evidence>
<feature type="compositionally biased region" description="Polar residues" evidence="2">
    <location>
        <begin position="28"/>
        <end position="39"/>
    </location>
</feature>
<keyword evidence="3" id="KW-0812">Transmembrane</keyword>
<dbReference type="Pfam" id="PF11807">
    <property type="entry name" value="UstYa"/>
    <property type="match status" value="1"/>
</dbReference>
<name>A0A6G1HLD4_9PEZI</name>
<feature type="compositionally biased region" description="Acidic residues" evidence="2">
    <location>
        <begin position="18"/>
        <end position="27"/>
    </location>
</feature>
<evidence type="ECO:0000256" key="3">
    <source>
        <dbReference type="SAM" id="Phobius"/>
    </source>
</evidence>
<keyword evidence="3" id="KW-0472">Membrane</keyword>
<dbReference type="InterPro" id="IPR021765">
    <property type="entry name" value="UstYa-like"/>
</dbReference>
<proteinExistence type="inferred from homology"/>
<evidence type="ECO:0000313" key="5">
    <source>
        <dbReference type="Proteomes" id="UP000799640"/>
    </source>
</evidence>
<evidence type="ECO:0000313" key="4">
    <source>
        <dbReference type="EMBL" id="KAF2396659.1"/>
    </source>
</evidence>
<evidence type="ECO:0000256" key="2">
    <source>
        <dbReference type="SAM" id="MobiDB-lite"/>
    </source>
</evidence>
<gene>
    <name evidence="4" type="ORF">EJ06DRAFT_228265</name>
</gene>
<evidence type="ECO:0000256" key="1">
    <source>
        <dbReference type="ARBA" id="ARBA00035112"/>
    </source>
</evidence>
<feature type="region of interest" description="Disordered" evidence="2">
    <location>
        <begin position="1"/>
        <end position="39"/>
    </location>
</feature>
<protein>
    <recommendedName>
        <fullName evidence="6">Tat pathway signal sequence</fullName>
    </recommendedName>
</protein>
<comment type="similarity">
    <text evidence="1">Belongs to the ustYa family.</text>
</comment>
<accession>A0A6G1HLD4</accession>
<dbReference type="Proteomes" id="UP000799640">
    <property type="component" value="Unassembled WGS sequence"/>
</dbReference>
<organism evidence="4 5">
    <name type="scientific">Trichodelitschia bisporula</name>
    <dbReference type="NCBI Taxonomy" id="703511"/>
    <lineage>
        <taxon>Eukaryota</taxon>
        <taxon>Fungi</taxon>
        <taxon>Dikarya</taxon>
        <taxon>Ascomycota</taxon>
        <taxon>Pezizomycotina</taxon>
        <taxon>Dothideomycetes</taxon>
        <taxon>Dothideomycetes incertae sedis</taxon>
        <taxon>Phaeotrichales</taxon>
        <taxon>Phaeotrichaceae</taxon>
        <taxon>Trichodelitschia</taxon>
    </lineage>
</organism>
<dbReference type="PANTHER" id="PTHR33365:SF14">
    <property type="entry name" value="TAT PATHWAY SIGNAL SEQUENCE"/>
    <property type="match status" value="1"/>
</dbReference>
<reference evidence="4" key="1">
    <citation type="journal article" date="2020" name="Stud. Mycol.">
        <title>101 Dothideomycetes genomes: a test case for predicting lifestyles and emergence of pathogens.</title>
        <authorList>
            <person name="Haridas S."/>
            <person name="Albert R."/>
            <person name="Binder M."/>
            <person name="Bloem J."/>
            <person name="Labutti K."/>
            <person name="Salamov A."/>
            <person name="Andreopoulos B."/>
            <person name="Baker S."/>
            <person name="Barry K."/>
            <person name="Bills G."/>
            <person name="Bluhm B."/>
            <person name="Cannon C."/>
            <person name="Castanera R."/>
            <person name="Culley D."/>
            <person name="Daum C."/>
            <person name="Ezra D."/>
            <person name="Gonzalez J."/>
            <person name="Henrissat B."/>
            <person name="Kuo A."/>
            <person name="Liang C."/>
            <person name="Lipzen A."/>
            <person name="Lutzoni F."/>
            <person name="Magnuson J."/>
            <person name="Mondo S."/>
            <person name="Nolan M."/>
            <person name="Ohm R."/>
            <person name="Pangilinan J."/>
            <person name="Park H.-J."/>
            <person name="Ramirez L."/>
            <person name="Alfaro M."/>
            <person name="Sun H."/>
            <person name="Tritt A."/>
            <person name="Yoshinaga Y."/>
            <person name="Zwiers L.-H."/>
            <person name="Turgeon B."/>
            <person name="Goodwin S."/>
            <person name="Spatafora J."/>
            <person name="Crous P."/>
            <person name="Grigoriev I."/>
        </authorList>
    </citation>
    <scope>NUCLEOTIDE SEQUENCE</scope>
    <source>
        <strain evidence="4">CBS 262.69</strain>
    </source>
</reference>
<dbReference type="EMBL" id="ML996706">
    <property type="protein sequence ID" value="KAF2396659.1"/>
    <property type="molecule type" value="Genomic_DNA"/>
</dbReference>
<feature type="transmembrane region" description="Helical" evidence="3">
    <location>
        <begin position="50"/>
        <end position="72"/>
    </location>
</feature>
<sequence>MSTPLHKSTYRPVKDDEFKDDDDEVDDGSSQQSSWRFGRQQSGSFRSKHFAIANVVLFVSSLGMLGLSLFFMGKVSVRSVSTSSPACAPEDTSVYSPIFDRLPVKQLLTKVNGTFWPQNPPSLLQQRPSPEVDRVWARLTTTYGIVITEDEVRKMGKDPKKSWPWPKVDAPEGSYMGIIDIFHQVHCLDMFRRTAFPEYYGNLREMYKDELFPFDDHLLHCQYTLVQALTCHADLEVILFNKIKGLSGPFADFSVEKKCRNFDDIMAWQDAHQIKPQGNEYKETPDGIEQIDGTGNAFPWSA</sequence>
<keyword evidence="5" id="KW-1185">Reference proteome</keyword>
<keyword evidence="3" id="KW-1133">Transmembrane helix</keyword>